<keyword evidence="3" id="KW-1185">Reference proteome</keyword>
<dbReference type="AlphaFoldDB" id="A0A7J6EEP6"/>
<accession>A0A7J6EEP6</accession>
<dbReference type="Proteomes" id="UP000583929">
    <property type="component" value="Unassembled WGS sequence"/>
</dbReference>
<organism evidence="2 3">
    <name type="scientific">Cannabis sativa</name>
    <name type="common">Hemp</name>
    <name type="synonym">Marijuana</name>
    <dbReference type="NCBI Taxonomy" id="3483"/>
    <lineage>
        <taxon>Eukaryota</taxon>
        <taxon>Viridiplantae</taxon>
        <taxon>Streptophyta</taxon>
        <taxon>Embryophyta</taxon>
        <taxon>Tracheophyta</taxon>
        <taxon>Spermatophyta</taxon>
        <taxon>Magnoliopsida</taxon>
        <taxon>eudicotyledons</taxon>
        <taxon>Gunneridae</taxon>
        <taxon>Pentapetalae</taxon>
        <taxon>rosids</taxon>
        <taxon>fabids</taxon>
        <taxon>Rosales</taxon>
        <taxon>Cannabaceae</taxon>
        <taxon>Cannabis</taxon>
    </lineage>
</organism>
<evidence type="ECO:0008006" key="4">
    <source>
        <dbReference type="Google" id="ProtNLM"/>
    </source>
</evidence>
<gene>
    <name evidence="2" type="ORF">G4B88_030118</name>
</gene>
<name>A0A7J6EEP6_CANSA</name>
<evidence type="ECO:0000313" key="2">
    <source>
        <dbReference type="EMBL" id="KAF4356821.1"/>
    </source>
</evidence>
<dbReference type="EMBL" id="JAATIQ010000420">
    <property type="protein sequence ID" value="KAF4356821.1"/>
    <property type="molecule type" value="Genomic_DNA"/>
</dbReference>
<sequence length="139" mass="15250">MSSSVSDPQAPAMAPATQAPPVSTPVAGSWNPFSNSLSSSLTVKLDRVNFLSWKSQVVPTVIGHDLDEILFTGVPPPKTLLNGNSNPEYLQWRRKDQLLLSWLRSSMSESVLASVANYDSSFSVWRALEQKCSILFPNQ</sequence>
<proteinExistence type="predicted"/>
<feature type="compositionally biased region" description="Low complexity" evidence="1">
    <location>
        <begin position="8"/>
        <end position="21"/>
    </location>
</feature>
<dbReference type="PANTHER" id="PTHR47481:SF31">
    <property type="entry name" value="OS01G0873500 PROTEIN"/>
    <property type="match status" value="1"/>
</dbReference>
<feature type="region of interest" description="Disordered" evidence="1">
    <location>
        <begin position="1"/>
        <end position="25"/>
    </location>
</feature>
<comment type="caution">
    <text evidence="2">The sequence shown here is derived from an EMBL/GenBank/DDBJ whole genome shotgun (WGS) entry which is preliminary data.</text>
</comment>
<evidence type="ECO:0000313" key="3">
    <source>
        <dbReference type="Proteomes" id="UP000583929"/>
    </source>
</evidence>
<evidence type="ECO:0000256" key="1">
    <source>
        <dbReference type="SAM" id="MobiDB-lite"/>
    </source>
</evidence>
<reference evidence="2 3" key="1">
    <citation type="journal article" date="2020" name="bioRxiv">
        <title>Sequence and annotation of 42 cannabis genomes reveals extensive copy number variation in cannabinoid synthesis and pathogen resistance genes.</title>
        <authorList>
            <person name="Mckernan K.J."/>
            <person name="Helbert Y."/>
            <person name="Kane L.T."/>
            <person name="Ebling H."/>
            <person name="Zhang L."/>
            <person name="Liu B."/>
            <person name="Eaton Z."/>
            <person name="Mclaughlin S."/>
            <person name="Kingan S."/>
            <person name="Baybayan P."/>
            <person name="Concepcion G."/>
            <person name="Jordan M."/>
            <person name="Riva A."/>
            <person name="Barbazuk W."/>
            <person name="Harkins T."/>
        </authorList>
    </citation>
    <scope>NUCLEOTIDE SEQUENCE [LARGE SCALE GENOMIC DNA]</scope>
    <source>
        <strain evidence="3">cv. Jamaican Lion 4</strain>
        <tissue evidence="2">Leaf</tissue>
    </source>
</reference>
<dbReference type="PANTHER" id="PTHR47481">
    <property type="match status" value="1"/>
</dbReference>
<protein>
    <recommendedName>
        <fullName evidence="4">Retrotransposon Copia-like N-terminal domain-containing protein</fullName>
    </recommendedName>
</protein>